<evidence type="ECO:0000256" key="1">
    <source>
        <dbReference type="SAM" id="Phobius"/>
    </source>
</evidence>
<dbReference type="RefSeq" id="WP_390250296.1">
    <property type="nucleotide sequence ID" value="NZ_JBHSDT010000004.1"/>
</dbReference>
<dbReference type="EMBL" id="JBHSDT010000004">
    <property type="protein sequence ID" value="MFC4402574.1"/>
    <property type="molecule type" value="Genomic_DNA"/>
</dbReference>
<keyword evidence="1" id="KW-1133">Transmembrane helix</keyword>
<feature type="transmembrane region" description="Helical" evidence="1">
    <location>
        <begin position="49"/>
        <end position="71"/>
    </location>
</feature>
<protein>
    <recommendedName>
        <fullName evidence="4">DUF1304 domain-containing protein</fullName>
    </recommendedName>
</protein>
<keyword evidence="1" id="KW-0472">Membrane</keyword>
<sequence>MGLVYMLSIVVAVICLFVALFQVFLALGYPLGEFAMGGYYKILPGKLRIVSAVNAIILLLFGFVFLLHSNIISGFDFIATNIFVWIITIFLGINTIANLISRSKKERYVMTPISVVAFILCLYITLAVS</sequence>
<evidence type="ECO:0000313" key="3">
    <source>
        <dbReference type="Proteomes" id="UP001595882"/>
    </source>
</evidence>
<keyword evidence="1" id="KW-0812">Transmembrane</keyword>
<evidence type="ECO:0008006" key="4">
    <source>
        <dbReference type="Google" id="ProtNLM"/>
    </source>
</evidence>
<evidence type="ECO:0000313" key="2">
    <source>
        <dbReference type="EMBL" id="MFC4402574.1"/>
    </source>
</evidence>
<keyword evidence="3" id="KW-1185">Reference proteome</keyword>
<comment type="caution">
    <text evidence="2">The sequence shown here is derived from an EMBL/GenBank/DDBJ whole genome shotgun (WGS) entry which is preliminary data.</text>
</comment>
<name>A0ABV8WSZ5_9BACI</name>
<feature type="transmembrane region" description="Helical" evidence="1">
    <location>
        <begin position="109"/>
        <end position="128"/>
    </location>
</feature>
<feature type="transmembrane region" description="Helical" evidence="1">
    <location>
        <begin position="6"/>
        <end position="29"/>
    </location>
</feature>
<accession>A0ABV8WSZ5</accession>
<reference evidence="3" key="1">
    <citation type="journal article" date="2019" name="Int. J. Syst. Evol. Microbiol.">
        <title>The Global Catalogue of Microorganisms (GCM) 10K type strain sequencing project: providing services to taxonomists for standard genome sequencing and annotation.</title>
        <authorList>
            <consortium name="The Broad Institute Genomics Platform"/>
            <consortium name="The Broad Institute Genome Sequencing Center for Infectious Disease"/>
            <person name="Wu L."/>
            <person name="Ma J."/>
        </authorList>
    </citation>
    <scope>NUCLEOTIDE SEQUENCE [LARGE SCALE GENOMIC DNA]</scope>
    <source>
        <strain evidence="3">CCUG 37865</strain>
    </source>
</reference>
<feature type="transmembrane region" description="Helical" evidence="1">
    <location>
        <begin position="77"/>
        <end position="97"/>
    </location>
</feature>
<organism evidence="2 3">
    <name type="scientific">Gracilibacillus xinjiangensis</name>
    <dbReference type="NCBI Taxonomy" id="1193282"/>
    <lineage>
        <taxon>Bacteria</taxon>
        <taxon>Bacillati</taxon>
        <taxon>Bacillota</taxon>
        <taxon>Bacilli</taxon>
        <taxon>Bacillales</taxon>
        <taxon>Bacillaceae</taxon>
        <taxon>Gracilibacillus</taxon>
    </lineage>
</organism>
<gene>
    <name evidence="2" type="ORF">ACFOY7_05765</name>
</gene>
<dbReference type="Proteomes" id="UP001595882">
    <property type="component" value="Unassembled WGS sequence"/>
</dbReference>
<proteinExistence type="predicted"/>